<dbReference type="PANTHER" id="PTHR39398:SF1">
    <property type="entry name" value="CSN8_PSMD8_EIF3K DOMAIN-CONTAINING PROTEIN"/>
    <property type="match status" value="1"/>
</dbReference>
<organism evidence="2 3">
    <name type="scientific">Helicocarpus griseus UAMH5409</name>
    <dbReference type="NCBI Taxonomy" id="1447875"/>
    <lineage>
        <taxon>Eukaryota</taxon>
        <taxon>Fungi</taxon>
        <taxon>Dikarya</taxon>
        <taxon>Ascomycota</taxon>
        <taxon>Pezizomycotina</taxon>
        <taxon>Eurotiomycetes</taxon>
        <taxon>Eurotiomycetidae</taxon>
        <taxon>Onygenales</taxon>
        <taxon>Ajellomycetaceae</taxon>
        <taxon>Helicocarpus</taxon>
    </lineage>
</organism>
<feature type="region of interest" description="Disordered" evidence="1">
    <location>
        <begin position="1"/>
        <end position="26"/>
    </location>
</feature>
<dbReference type="Proteomes" id="UP000223968">
    <property type="component" value="Unassembled WGS sequence"/>
</dbReference>
<evidence type="ECO:0000256" key="1">
    <source>
        <dbReference type="SAM" id="MobiDB-lite"/>
    </source>
</evidence>
<dbReference type="OrthoDB" id="2100128at2759"/>
<proteinExistence type="predicted"/>
<dbReference type="PANTHER" id="PTHR39398">
    <property type="entry name" value="YALI0F14311P"/>
    <property type="match status" value="1"/>
</dbReference>
<dbReference type="STRING" id="1447875.A0A2B7Y9L8"/>
<gene>
    <name evidence="2" type="ORF">AJ79_00930</name>
</gene>
<feature type="compositionally biased region" description="Low complexity" evidence="1">
    <location>
        <begin position="112"/>
        <end position="127"/>
    </location>
</feature>
<reference evidence="2 3" key="1">
    <citation type="submission" date="2017-10" db="EMBL/GenBank/DDBJ databases">
        <title>Comparative genomics in systemic dimorphic fungi from Ajellomycetaceae.</title>
        <authorList>
            <person name="Munoz J.F."/>
            <person name="Mcewen J.G."/>
            <person name="Clay O.K."/>
            <person name="Cuomo C.A."/>
        </authorList>
    </citation>
    <scope>NUCLEOTIDE SEQUENCE [LARGE SCALE GENOMIC DNA]</scope>
    <source>
        <strain evidence="2 3">UAMH5409</strain>
    </source>
</reference>
<dbReference type="EMBL" id="PDNB01000008">
    <property type="protein sequence ID" value="PGH17789.1"/>
    <property type="molecule type" value="Genomic_DNA"/>
</dbReference>
<accession>A0A2B7Y9L8</accession>
<feature type="compositionally biased region" description="Polar residues" evidence="1">
    <location>
        <begin position="94"/>
        <end position="110"/>
    </location>
</feature>
<dbReference type="AlphaFoldDB" id="A0A2B7Y9L8"/>
<evidence type="ECO:0000313" key="3">
    <source>
        <dbReference type="Proteomes" id="UP000223968"/>
    </source>
</evidence>
<feature type="region of interest" description="Disordered" evidence="1">
    <location>
        <begin position="70"/>
        <end position="130"/>
    </location>
</feature>
<comment type="caution">
    <text evidence="2">The sequence shown here is derived from an EMBL/GenBank/DDBJ whole genome shotgun (WGS) entry which is preliminary data.</text>
</comment>
<evidence type="ECO:0000313" key="2">
    <source>
        <dbReference type="EMBL" id="PGH17789.1"/>
    </source>
</evidence>
<sequence>MDDTLRQRRATPGLGAGNKIPADPLSQVGFISKGDTKLLDPKAQEQYYNKIVDRYVQFCNTHSGSLDAAFGSLPRNRSEDPAKNPPAPIPVISPVTSASSAERPRSQSPKPLSKSTSLTGSKSTASSEQLPPAEELSILLLSFRKLREAMLATSSKTSVVFSQHVHMFCIRVAILAQHPPSYYPPLQRLLNNLHSHSHPLDSSDLREFTTYLILDYACRQGDMPAAYELRAHSRVAFGYSNTSVDRILRAIMHDDWVSFWRTKRNESEYTKALLNWAGDSIRRRALKAVGRAYLSVDVNYLVECCAGENEGWTWETLVEHEGLGWKRDGDKVIIRVRRPNVGMRK</sequence>
<evidence type="ECO:0008006" key="4">
    <source>
        <dbReference type="Google" id="ProtNLM"/>
    </source>
</evidence>
<name>A0A2B7Y9L8_9EURO</name>
<protein>
    <recommendedName>
        <fullName evidence="4">CSN8/PSMD8/EIF3K domain-containing protein</fullName>
    </recommendedName>
</protein>
<keyword evidence="3" id="KW-1185">Reference proteome</keyword>